<feature type="transmembrane region" description="Helical" evidence="2">
    <location>
        <begin position="37"/>
        <end position="56"/>
    </location>
</feature>
<reference evidence="3 4" key="1">
    <citation type="submission" date="2019-06" db="EMBL/GenBank/DDBJ databases">
        <title>Genomic Encyclopedia of Type Strains, Phase IV (KMG-V): Genome sequencing to study the core and pangenomes of soil and plant-associated prokaryotes.</title>
        <authorList>
            <person name="Whitman W."/>
        </authorList>
    </citation>
    <scope>NUCLEOTIDE SEQUENCE [LARGE SCALE GENOMIC DNA]</scope>
    <source>
        <strain evidence="3 4">BR 11622</strain>
    </source>
</reference>
<protein>
    <submittedName>
        <fullName evidence="3">Uncharacterized protein</fullName>
    </submittedName>
</protein>
<sequence>MGDGMTATMGFLGGLALTVLGIVLLRRVWASATAPRWHTLPGWGLILAGFAGWLAVADADKAITIGLLAFSLVGVAVLVAGRDRRRRPHRAPKAPSAKTPKAGAPSAKTTGANPPASRPWVTALRGTARVLLAGPLAAGIGLSLAALVAVRGGGLEGDRLVAGGFVGPIAWGIAMTWALADARLARVGLLLPLTAGAAVAAAWLARA</sequence>
<feature type="transmembrane region" description="Helical" evidence="2">
    <location>
        <begin position="130"/>
        <end position="148"/>
    </location>
</feature>
<evidence type="ECO:0000313" key="4">
    <source>
        <dbReference type="Proteomes" id="UP000315751"/>
    </source>
</evidence>
<keyword evidence="2" id="KW-0472">Membrane</keyword>
<dbReference type="Proteomes" id="UP000315751">
    <property type="component" value="Unassembled WGS sequence"/>
</dbReference>
<dbReference type="EMBL" id="VITR01000009">
    <property type="protein sequence ID" value="TWB40427.1"/>
    <property type="molecule type" value="Genomic_DNA"/>
</dbReference>
<comment type="caution">
    <text evidence="3">The sequence shown here is derived from an EMBL/GenBank/DDBJ whole genome shotgun (WGS) entry which is preliminary data.</text>
</comment>
<feature type="transmembrane region" description="Helical" evidence="2">
    <location>
        <begin position="6"/>
        <end position="25"/>
    </location>
</feature>
<feature type="compositionally biased region" description="Low complexity" evidence="1">
    <location>
        <begin position="93"/>
        <end position="110"/>
    </location>
</feature>
<gene>
    <name evidence="3" type="ORF">FBZ90_10930</name>
</gene>
<dbReference type="AlphaFoldDB" id="A0A560H2A0"/>
<keyword evidence="2" id="KW-1133">Transmembrane helix</keyword>
<feature type="region of interest" description="Disordered" evidence="1">
    <location>
        <begin position="84"/>
        <end position="119"/>
    </location>
</feature>
<keyword evidence="4" id="KW-1185">Reference proteome</keyword>
<feature type="transmembrane region" description="Helical" evidence="2">
    <location>
        <begin position="160"/>
        <end position="180"/>
    </location>
</feature>
<accession>A0A560H2A0</accession>
<feature type="transmembrane region" description="Helical" evidence="2">
    <location>
        <begin position="187"/>
        <end position="205"/>
    </location>
</feature>
<feature type="transmembrane region" description="Helical" evidence="2">
    <location>
        <begin position="62"/>
        <end position="80"/>
    </location>
</feature>
<evidence type="ECO:0000313" key="3">
    <source>
        <dbReference type="EMBL" id="TWB40427.1"/>
    </source>
</evidence>
<keyword evidence="2" id="KW-0812">Transmembrane</keyword>
<proteinExistence type="predicted"/>
<name>A0A560H2A0_9PROT</name>
<evidence type="ECO:0000256" key="2">
    <source>
        <dbReference type="SAM" id="Phobius"/>
    </source>
</evidence>
<evidence type="ECO:0000256" key="1">
    <source>
        <dbReference type="SAM" id="MobiDB-lite"/>
    </source>
</evidence>
<organism evidence="3 4">
    <name type="scientific">Nitrospirillum amazonense</name>
    <dbReference type="NCBI Taxonomy" id="28077"/>
    <lineage>
        <taxon>Bacteria</taxon>
        <taxon>Pseudomonadati</taxon>
        <taxon>Pseudomonadota</taxon>
        <taxon>Alphaproteobacteria</taxon>
        <taxon>Rhodospirillales</taxon>
        <taxon>Azospirillaceae</taxon>
        <taxon>Nitrospirillum</taxon>
    </lineage>
</organism>